<dbReference type="InterPro" id="IPR013088">
    <property type="entry name" value="Znf_NHR/GATA"/>
</dbReference>
<feature type="binding site" evidence="3">
    <location>
        <position position="13"/>
    </location>
    <ligand>
        <name>Zn(2+)</name>
        <dbReference type="ChEBI" id="CHEBI:29105"/>
    </ligand>
</feature>
<dbReference type="RefSeq" id="WP_284053858.1">
    <property type="nucleotide sequence ID" value="NZ_JAGRQC010000002.1"/>
</dbReference>
<dbReference type="PANTHER" id="PTHR36150:SF1">
    <property type="entry name" value="DNA GYRASE INHIBITOR YACG"/>
    <property type="match status" value="1"/>
</dbReference>
<dbReference type="AlphaFoldDB" id="A0A8T4IK74"/>
<dbReference type="GO" id="GO:0008657">
    <property type="term" value="F:DNA topoisomerase type II (double strand cut, ATP-hydrolyzing) inhibitor activity"/>
    <property type="evidence" value="ECO:0007669"/>
    <property type="project" value="UniProtKB-UniRule"/>
</dbReference>
<keyword evidence="6" id="KW-1185">Reference proteome</keyword>
<proteinExistence type="inferred from homology"/>
<comment type="cofactor">
    <cofactor evidence="3">
        <name>Zn(2+)</name>
        <dbReference type="ChEBI" id="CHEBI:29105"/>
    </cofactor>
    <text evidence="3">Binds 1 zinc ion.</text>
</comment>
<evidence type="ECO:0000313" key="5">
    <source>
        <dbReference type="EMBL" id="MBR0552586.1"/>
    </source>
</evidence>
<protein>
    <recommendedName>
        <fullName evidence="3">DNA gyrase inhibitor YacG</fullName>
    </recommendedName>
</protein>
<feature type="binding site" evidence="3">
    <location>
        <position position="29"/>
    </location>
    <ligand>
        <name>Zn(2+)</name>
        <dbReference type="ChEBI" id="CHEBI:29105"/>
    </ligand>
</feature>
<dbReference type="Pfam" id="PF03884">
    <property type="entry name" value="YacG"/>
    <property type="match status" value="1"/>
</dbReference>
<keyword evidence="1 3" id="KW-0479">Metal-binding</keyword>
<evidence type="ECO:0000256" key="2">
    <source>
        <dbReference type="ARBA" id="ARBA00022833"/>
    </source>
</evidence>
<dbReference type="HAMAP" id="MF_00649">
    <property type="entry name" value="DNA_gyrase_inhibitor_YacG"/>
    <property type="match status" value="1"/>
</dbReference>
<keyword evidence="2 3" id="KW-0862">Zinc</keyword>
<evidence type="ECO:0000313" key="6">
    <source>
        <dbReference type="Proteomes" id="UP000676996"/>
    </source>
</evidence>
<comment type="function">
    <text evidence="3">Inhibits all the catalytic activities of DNA gyrase by preventing its interaction with DNA. Acts by binding directly to the C-terminal domain of GyrB, which probably disrupts DNA binding by the gyrase.</text>
</comment>
<dbReference type="GO" id="GO:0006355">
    <property type="term" value="P:regulation of DNA-templated transcription"/>
    <property type="evidence" value="ECO:0007669"/>
    <property type="project" value="InterPro"/>
</dbReference>
<dbReference type="Proteomes" id="UP000676996">
    <property type="component" value="Unassembled WGS sequence"/>
</dbReference>
<gene>
    <name evidence="3 5" type="primary">yacG</name>
    <name evidence="5" type="ORF">J7S20_08720</name>
</gene>
<feature type="binding site" evidence="3">
    <location>
        <position position="10"/>
    </location>
    <ligand>
        <name>Zn(2+)</name>
        <dbReference type="ChEBI" id="CHEBI:29105"/>
    </ligand>
</feature>
<organism evidence="5 6">
    <name type="scientific">Stakelama marina</name>
    <dbReference type="NCBI Taxonomy" id="2826939"/>
    <lineage>
        <taxon>Bacteria</taxon>
        <taxon>Pseudomonadati</taxon>
        <taxon>Pseudomonadota</taxon>
        <taxon>Alphaproteobacteria</taxon>
        <taxon>Sphingomonadales</taxon>
        <taxon>Sphingomonadaceae</taxon>
        <taxon>Stakelama</taxon>
    </lineage>
</organism>
<evidence type="ECO:0000256" key="3">
    <source>
        <dbReference type="HAMAP-Rule" id="MF_00649"/>
    </source>
</evidence>
<dbReference type="SUPFAM" id="SSF57716">
    <property type="entry name" value="Glucocorticoid receptor-like (DNA-binding domain)"/>
    <property type="match status" value="1"/>
</dbReference>
<evidence type="ECO:0000256" key="1">
    <source>
        <dbReference type="ARBA" id="ARBA00022723"/>
    </source>
</evidence>
<reference evidence="5" key="1">
    <citation type="submission" date="2021-04" db="EMBL/GenBank/DDBJ databases">
        <title>Ouciella asimina sp. nov., isolated from the surface seawater in the hydrothermal field of Okinawa Trough.</title>
        <authorList>
            <person name="Shuang W."/>
        </authorList>
    </citation>
    <scope>NUCLEOTIDE SEQUENCE</scope>
    <source>
        <strain evidence="5">LXI357</strain>
    </source>
</reference>
<comment type="similarity">
    <text evidence="3">Belongs to the DNA gyrase inhibitor YacG family.</text>
</comment>
<dbReference type="EMBL" id="JAGRQC010000002">
    <property type="protein sequence ID" value="MBR0552586.1"/>
    <property type="molecule type" value="Genomic_DNA"/>
</dbReference>
<dbReference type="InterPro" id="IPR005584">
    <property type="entry name" value="DNA_gyrase_inhibitor_YacG"/>
</dbReference>
<dbReference type="PANTHER" id="PTHR36150">
    <property type="entry name" value="DNA GYRASE INHIBITOR YACG"/>
    <property type="match status" value="1"/>
</dbReference>
<evidence type="ECO:0000256" key="4">
    <source>
        <dbReference type="SAM" id="MobiDB-lite"/>
    </source>
</evidence>
<comment type="subunit">
    <text evidence="3">Interacts with GyrB.</text>
</comment>
<dbReference type="Gene3D" id="3.30.50.10">
    <property type="entry name" value="Erythroid Transcription Factor GATA-1, subunit A"/>
    <property type="match status" value="1"/>
</dbReference>
<name>A0A8T4IK74_9SPHN</name>
<feature type="binding site" evidence="3">
    <location>
        <position position="25"/>
    </location>
    <ligand>
        <name>Zn(2+)</name>
        <dbReference type="ChEBI" id="CHEBI:29105"/>
    </ligand>
</feature>
<dbReference type="GO" id="GO:0008270">
    <property type="term" value="F:zinc ion binding"/>
    <property type="evidence" value="ECO:0007669"/>
    <property type="project" value="UniProtKB-UniRule"/>
</dbReference>
<sequence>MSKRNSSDACPVCGNPAAAEFKPFCSRGCKDRDLLKWLGEGYRIPGPPADPDDMVKAQTGLDSDGERD</sequence>
<comment type="caution">
    <text evidence="5">The sequence shown here is derived from an EMBL/GenBank/DDBJ whole genome shotgun (WGS) entry which is preliminary data.</text>
</comment>
<accession>A0A8T4IK74</accession>
<feature type="region of interest" description="Disordered" evidence="4">
    <location>
        <begin position="41"/>
        <end position="68"/>
    </location>
</feature>